<protein>
    <recommendedName>
        <fullName evidence="1">START domain-containing protein</fullName>
    </recommendedName>
</protein>
<dbReference type="InterPro" id="IPR051213">
    <property type="entry name" value="START_lipid_transfer"/>
</dbReference>
<sequence>MGLDLVPISASAIAAAALVQKVRSRKAGKSGATVSKPLTKEEREKIHRKEYQKYAKEELSRCWMYQGDRKKQVDEYFTMLADPNWRLDAIRTPIFGGPDLEVWRLPGEKIHRIMGVTNVDATPDICMEYFKDTEKVFSKLFPKIDQMFKEGSVLKHISKSKVLCHAEFRMPSPVGNGSAAGLRNRDFVWEQTTDKLSTGNALVIAKSTDNHNFPAKKGVVRGEVKVSGYYGRKLEGKNSSRVWYIVQADPKGFLPKWLVNLAAGKQADNVSRLGALFQGNQLPKL</sequence>
<dbReference type="Pfam" id="PF01852">
    <property type="entry name" value="START"/>
    <property type="match status" value="1"/>
</dbReference>
<dbReference type="InterPro" id="IPR023393">
    <property type="entry name" value="START-like_dom_sf"/>
</dbReference>
<evidence type="ECO:0000259" key="1">
    <source>
        <dbReference type="PROSITE" id="PS50848"/>
    </source>
</evidence>
<evidence type="ECO:0000313" key="2">
    <source>
        <dbReference type="EMBL" id="CAD8655383.1"/>
    </source>
</evidence>
<accession>A0A7S0MYX5</accession>
<gene>
    <name evidence="2" type="ORF">POBO1169_LOCUS3912</name>
</gene>
<dbReference type="PANTHER" id="PTHR19308:SF14">
    <property type="entry name" value="START DOMAIN-CONTAINING PROTEIN"/>
    <property type="match status" value="1"/>
</dbReference>
<dbReference type="GO" id="GO:0008289">
    <property type="term" value="F:lipid binding"/>
    <property type="evidence" value="ECO:0007669"/>
    <property type="project" value="InterPro"/>
</dbReference>
<dbReference type="CDD" id="cd00177">
    <property type="entry name" value="START"/>
    <property type="match status" value="1"/>
</dbReference>
<dbReference type="Gene3D" id="3.30.530.20">
    <property type="match status" value="1"/>
</dbReference>
<dbReference type="InterPro" id="IPR002913">
    <property type="entry name" value="START_lipid-bd_dom"/>
</dbReference>
<dbReference type="PANTHER" id="PTHR19308">
    <property type="entry name" value="PHOSPHATIDYLCHOLINE TRANSFER PROTEIN"/>
    <property type="match status" value="1"/>
</dbReference>
<proteinExistence type="predicted"/>
<organism evidence="2">
    <name type="scientific">Pyramimonas obovata</name>
    <dbReference type="NCBI Taxonomy" id="1411642"/>
    <lineage>
        <taxon>Eukaryota</taxon>
        <taxon>Viridiplantae</taxon>
        <taxon>Chlorophyta</taxon>
        <taxon>Pyramimonadophyceae</taxon>
        <taxon>Pyramimonadales</taxon>
        <taxon>Pyramimonadaceae</taxon>
        <taxon>Pyramimonas</taxon>
        <taxon>Pyramimonas incertae sedis</taxon>
    </lineage>
</organism>
<feature type="domain" description="START" evidence="1">
    <location>
        <begin position="82"/>
        <end position="260"/>
    </location>
</feature>
<dbReference type="EMBL" id="HBFA01007513">
    <property type="protein sequence ID" value="CAD8655383.1"/>
    <property type="molecule type" value="Transcribed_RNA"/>
</dbReference>
<dbReference type="GO" id="GO:0005737">
    <property type="term" value="C:cytoplasm"/>
    <property type="evidence" value="ECO:0007669"/>
    <property type="project" value="UniProtKB-ARBA"/>
</dbReference>
<name>A0A7S0MYX5_9CHLO</name>
<dbReference type="AlphaFoldDB" id="A0A7S0MYX5"/>
<dbReference type="PROSITE" id="PS50848">
    <property type="entry name" value="START"/>
    <property type="match status" value="1"/>
</dbReference>
<reference evidence="2" key="1">
    <citation type="submission" date="2021-01" db="EMBL/GenBank/DDBJ databases">
        <authorList>
            <person name="Corre E."/>
            <person name="Pelletier E."/>
            <person name="Niang G."/>
            <person name="Scheremetjew M."/>
            <person name="Finn R."/>
            <person name="Kale V."/>
            <person name="Holt S."/>
            <person name="Cochrane G."/>
            <person name="Meng A."/>
            <person name="Brown T."/>
            <person name="Cohen L."/>
        </authorList>
    </citation>
    <scope>NUCLEOTIDE SEQUENCE</scope>
    <source>
        <strain evidence="2">CCMP722</strain>
    </source>
</reference>
<dbReference type="SUPFAM" id="SSF55961">
    <property type="entry name" value="Bet v1-like"/>
    <property type="match status" value="1"/>
</dbReference>